<comment type="caution">
    <text evidence="4">The sequence shown here is derived from an EMBL/GenBank/DDBJ whole genome shotgun (WGS) entry which is preliminary data.</text>
</comment>
<name>A0ABU3L2Q6_9FLAO</name>
<reference evidence="4 5" key="1">
    <citation type="submission" date="2023-09" db="EMBL/GenBank/DDBJ databases">
        <title>Novel taxa isolated from Blanes Bay.</title>
        <authorList>
            <person name="Rey-Velasco X."/>
            <person name="Lucena T."/>
        </authorList>
    </citation>
    <scope>NUCLEOTIDE SEQUENCE [LARGE SCALE GENOMIC DNA]</scope>
    <source>
        <strain evidence="4 5">S334</strain>
    </source>
</reference>
<keyword evidence="2" id="KW-0238">DNA-binding</keyword>
<gene>
    <name evidence="4" type="ORF">RQM65_01650</name>
</gene>
<dbReference type="PANTHER" id="PTHR38465:SF1">
    <property type="entry name" value="HTH-TYPE TRANSCRIPTIONAL REGULATOR MJ1563-RELATED"/>
    <property type="match status" value="1"/>
</dbReference>
<dbReference type="InterPro" id="IPR036388">
    <property type="entry name" value="WH-like_DNA-bd_sf"/>
</dbReference>
<dbReference type="InterPro" id="IPR011991">
    <property type="entry name" value="ArsR-like_HTH"/>
</dbReference>
<accession>A0ABU3L2Q6</accession>
<evidence type="ECO:0000313" key="5">
    <source>
        <dbReference type="Proteomes" id="UP001250656"/>
    </source>
</evidence>
<dbReference type="InterPro" id="IPR052362">
    <property type="entry name" value="HTH-GbsR_regulator"/>
</dbReference>
<keyword evidence="1" id="KW-0805">Transcription regulation</keyword>
<dbReference type="EMBL" id="JAVTTP010000001">
    <property type="protein sequence ID" value="MDT7827367.1"/>
    <property type="molecule type" value="Genomic_DNA"/>
</dbReference>
<dbReference type="SUPFAM" id="SSF46785">
    <property type="entry name" value="Winged helix' DNA-binding domain"/>
    <property type="match status" value="1"/>
</dbReference>
<proteinExistence type="predicted"/>
<evidence type="ECO:0000256" key="2">
    <source>
        <dbReference type="ARBA" id="ARBA00023125"/>
    </source>
</evidence>
<dbReference type="PANTHER" id="PTHR38465">
    <property type="entry name" value="HTH-TYPE TRANSCRIPTIONAL REGULATOR MJ1563-RELATED"/>
    <property type="match status" value="1"/>
</dbReference>
<dbReference type="InterPro" id="IPR036390">
    <property type="entry name" value="WH_DNA-bd_sf"/>
</dbReference>
<evidence type="ECO:0008006" key="6">
    <source>
        <dbReference type="Google" id="ProtNLM"/>
    </source>
</evidence>
<dbReference type="Proteomes" id="UP001250656">
    <property type="component" value="Unassembled WGS sequence"/>
</dbReference>
<evidence type="ECO:0000313" key="4">
    <source>
        <dbReference type="EMBL" id="MDT7827367.1"/>
    </source>
</evidence>
<keyword evidence="5" id="KW-1185">Reference proteome</keyword>
<dbReference type="CDD" id="cd00090">
    <property type="entry name" value="HTH_ARSR"/>
    <property type="match status" value="1"/>
</dbReference>
<evidence type="ECO:0000256" key="1">
    <source>
        <dbReference type="ARBA" id="ARBA00023015"/>
    </source>
</evidence>
<protein>
    <recommendedName>
        <fullName evidence="6">Transcriptional regulator</fullName>
    </recommendedName>
</protein>
<keyword evidence="3" id="KW-0804">Transcription</keyword>
<dbReference type="RefSeq" id="WP_314012248.1">
    <property type="nucleotide sequence ID" value="NZ_JAVTTP010000001.1"/>
</dbReference>
<organism evidence="4 5">
    <name type="scientific">Pricia mediterranea</name>
    <dbReference type="NCBI Taxonomy" id="3076079"/>
    <lineage>
        <taxon>Bacteria</taxon>
        <taxon>Pseudomonadati</taxon>
        <taxon>Bacteroidota</taxon>
        <taxon>Flavobacteriia</taxon>
        <taxon>Flavobacteriales</taxon>
        <taxon>Flavobacteriaceae</taxon>
        <taxon>Pricia</taxon>
    </lineage>
</organism>
<evidence type="ECO:0000256" key="3">
    <source>
        <dbReference type="ARBA" id="ARBA00023163"/>
    </source>
</evidence>
<sequence>MPKEIIGLVEEVGMAIEERADLSPLAARIYAALILSSEEGLTFDEIVAWHQASKSSVSNNLNVLIKLKYVEFYTKHGDRRRYFRTSKFYVKSAMEKYHEHFEKELDVLEKINAFNKKHNPEKFRNEKSVGTLYQEYLTDLNEGFKNKIKEIEQFENQD</sequence>
<dbReference type="Gene3D" id="1.10.10.10">
    <property type="entry name" value="Winged helix-like DNA-binding domain superfamily/Winged helix DNA-binding domain"/>
    <property type="match status" value="1"/>
</dbReference>